<dbReference type="PANTHER" id="PTHR30373">
    <property type="entry name" value="UPF0603 PROTEIN YGCG"/>
    <property type="match status" value="1"/>
</dbReference>
<feature type="domain" description="TPM" evidence="1">
    <location>
        <begin position="16"/>
        <end position="137"/>
    </location>
</feature>
<organism evidence="2 3">
    <name type="scientific">Xanthomonas graminis pv. phlei</name>
    <dbReference type="NCBI Taxonomy" id="487906"/>
    <lineage>
        <taxon>Bacteria</taxon>
        <taxon>Pseudomonadati</taxon>
        <taxon>Pseudomonadota</taxon>
        <taxon>Gammaproteobacteria</taxon>
        <taxon>Lysobacterales</taxon>
        <taxon>Lysobacteraceae</taxon>
        <taxon>Xanthomonas</taxon>
        <taxon>Xanthomonas translucens group</taxon>
        <taxon>Xanthomonas graminis</taxon>
    </lineage>
</organism>
<proteinExistence type="predicted"/>
<dbReference type="Proteomes" id="UP000045978">
    <property type="component" value="Unassembled WGS sequence"/>
</dbReference>
<dbReference type="PANTHER" id="PTHR30373:SF8">
    <property type="entry name" value="BLL7265 PROTEIN"/>
    <property type="match status" value="1"/>
</dbReference>
<dbReference type="EMBL" id="CXOJ01000022">
    <property type="protein sequence ID" value="CTP86022.1"/>
    <property type="molecule type" value="Genomic_DNA"/>
</dbReference>
<evidence type="ECO:0000313" key="3">
    <source>
        <dbReference type="Proteomes" id="UP000045978"/>
    </source>
</evidence>
<gene>
    <name evidence="2" type="ORF">XTPLMG730_1322</name>
</gene>
<sequence length="163" mass="17874">MRLLRHLFAPAARRLFPNASLERIGAAIADGERLHRGQVMFAVESALAPAALLRGMAPRARAEQAFAQLRTWDTEANNGVLIYLLLADHRIEIVADRGLRGRVDEAQWRDVCALIERDMRAGQPEQAVIAGVAAVSALLAAHFPAQPGQAERDELPNMPQLLD</sequence>
<dbReference type="InterPro" id="IPR007621">
    <property type="entry name" value="TPM_dom"/>
</dbReference>
<dbReference type="RefSeq" id="WP_053837692.1">
    <property type="nucleotide sequence ID" value="NZ_CP076251.1"/>
</dbReference>
<accession>A0A0K2ZM53</accession>
<name>A0A0K2ZM53_9XANT</name>
<dbReference type="AlphaFoldDB" id="A0A0K2ZM53"/>
<reference evidence="2 3" key="1">
    <citation type="submission" date="2015-07" db="EMBL/GenBank/DDBJ databases">
        <authorList>
            <person name="Noorani M."/>
        </authorList>
    </citation>
    <scope>NUCLEOTIDE SEQUENCE [LARGE SCALE GENOMIC DNA]</scope>
    <source>
        <strain evidence="2">LMG730</strain>
    </source>
</reference>
<dbReference type="Gene3D" id="3.10.310.50">
    <property type="match status" value="1"/>
</dbReference>
<evidence type="ECO:0000313" key="2">
    <source>
        <dbReference type="EMBL" id="CTP86022.1"/>
    </source>
</evidence>
<dbReference type="Pfam" id="PF04536">
    <property type="entry name" value="TPM_phosphatase"/>
    <property type="match status" value="1"/>
</dbReference>
<protein>
    <recommendedName>
        <fullName evidence="1">TPM domain-containing protein</fullName>
    </recommendedName>
</protein>
<evidence type="ECO:0000259" key="1">
    <source>
        <dbReference type="Pfam" id="PF04536"/>
    </source>
</evidence>